<evidence type="ECO:0000256" key="2">
    <source>
        <dbReference type="ARBA" id="ARBA00009347"/>
    </source>
</evidence>
<evidence type="ECO:0000256" key="1">
    <source>
        <dbReference type="ARBA" id="ARBA00001974"/>
    </source>
</evidence>
<gene>
    <name evidence="10" type="primary">aliB</name>
    <name evidence="10" type="ORF">EZH22_12685</name>
</gene>
<dbReference type="RefSeq" id="WP_203195962.1">
    <property type="nucleotide sequence ID" value="NZ_CP063362.1"/>
</dbReference>
<keyword evidence="5 6" id="KW-0560">Oxidoreductase</keyword>
<evidence type="ECO:0000256" key="4">
    <source>
        <dbReference type="ARBA" id="ARBA00022827"/>
    </source>
</evidence>
<dbReference type="InterPro" id="IPR009100">
    <property type="entry name" value="AcylCoA_DH/oxidase_NM_dom_sf"/>
</dbReference>
<dbReference type="NCBIfam" id="TIGR03207">
    <property type="entry name" value="cyc_hxne_CoA_dh"/>
    <property type="match status" value="1"/>
</dbReference>
<keyword evidence="11" id="KW-1185">Reference proteome</keyword>
<comment type="similarity">
    <text evidence="2 6">Belongs to the acyl-CoA dehydrogenase family.</text>
</comment>
<dbReference type="PANTHER" id="PTHR43884:SF37">
    <property type="entry name" value="ACYL-COA DEHYDROGENASE"/>
    <property type="match status" value="1"/>
</dbReference>
<accession>A0A974PSQ0</accession>
<evidence type="ECO:0000259" key="9">
    <source>
        <dbReference type="Pfam" id="PF02771"/>
    </source>
</evidence>
<keyword evidence="3 6" id="KW-0285">Flavoprotein</keyword>
<evidence type="ECO:0000256" key="6">
    <source>
        <dbReference type="RuleBase" id="RU362125"/>
    </source>
</evidence>
<dbReference type="Gene3D" id="1.20.140.10">
    <property type="entry name" value="Butyryl-CoA Dehydrogenase, subunit A, domain 3"/>
    <property type="match status" value="1"/>
</dbReference>
<dbReference type="InterPro" id="IPR036250">
    <property type="entry name" value="AcylCo_DH-like_C"/>
</dbReference>
<proteinExistence type="inferred from homology"/>
<feature type="domain" description="Acyl-CoA oxidase/dehydrogenase middle" evidence="8">
    <location>
        <begin position="132"/>
        <end position="227"/>
    </location>
</feature>
<dbReference type="FunFam" id="2.40.110.10:FF:000002">
    <property type="entry name" value="Acyl-CoA dehydrogenase fadE12"/>
    <property type="match status" value="1"/>
</dbReference>
<dbReference type="FunFam" id="1.20.140.10:FF:000001">
    <property type="entry name" value="Acyl-CoA dehydrogenase"/>
    <property type="match status" value="1"/>
</dbReference>
<dbReference type="Pfam" id="PF00441">
    <property type="entry name" value="Acyl-CoA_dh_1"/>
    <property type="match status" value="1"/>
</dbReference>
<evidence type="ECO:0000256" key="5">
    <source>
        <dbReference type="ARBA" id="ARBA00023002"/>
    </source>
</evidence>
<dbReference type="Pfam" id="PF02771">
    <property type="entry name" value="Acyl-CoA_dh_N"/>
    <property type="match status" value="1"/>
</dbReference>
<feature type="domain" description="Acyl-CoA dehydrogenase/oxidase C-terminal" evidence="7">
    <location>
        <begin position="239"/>
        <end position="387"/>
    </location>
</feature>
<dbReference type="KEGG" id="xdi:EZH22_12685"/>
<dbReference type="EMBL" id="CP063362">
    <property type="protein sequence ID" value="QRG09044.1"/>
    <property type="molecule type" value="Genomic_DNA"/>
</dbReference>
<sequence>MTGPDHTAAAASAFGLSADQASFRETTARFAAEVLAPGYKVREGEAAVSPELRRQMGALGLIGVEFPTEYGGLGADHVTSGVVLEAICEGDFNVGYIQLLSSLCGAIVARHAAPEIAAEILPKVVAGECLIALALTEPQGGSDAAALALKAARDGDHYVLDGEKTSISMADQADLAVVFARTGTPAERAHGVSAFLVDMTLPGISRTRFSDLGEHAIGRGSIFFDHVRVPASHRLGAEGSGFVQVMQGFDFSRALIGLQCLAVARASLAETWAYVKERKAFGKPLADNQGVTFPLAEAETMVEAARLLCYRTLAAKDAGAPHTREAAMCKWWAPKLAFEVVHTCLLMHGHAGYSTELPFEQRLRDVLGLQIGDGTAQIMKMIIAREALKAASR</sequence>
<dbReference type="AlphaFoldDB" id="A0A974PSQ0"/>
<dbReference type="InterPro" id="IPR006089">
    <property type="entry name" value="Acyl-CoA_DH_CS"/>
</dbReference>
<evidence type="ECO:0000259" key="7">
    <source>
        <dbReference type="Pfam" id="PF00441"/>
    </source>
</evidence>
<evidence type="ECO:0000259" key="8">
    <source>
        <dbReference type="Pfam" id="PF02770"/>
    </source>
</evidence>
<dbReference type="InterPro" id="IPR009075">
    <property type="entry name" value="AcylCo_DH/oxidase_C"/>
</dbReference>
<dbReference type="InterPro" id="IPR037069">
    <property type="entry name" value="AcylCoA_DH/ox_N_sf"/>
</dbReference>
<dbReference type="InterPro" id="IPR017620">
    <property type="entry name" value="Cyc-hxne_CoA_dehydrogenase"/>
</dbReference>
<dbReference type="GO" id="GO:0003995">
    <property type="term" value="F:acyl-CoA dehydrogenase activity"/>
    <property type="evidence" value="ECO:0007669"/>
    <property type="project" value="InterPro"/>
</dbReference>
<evidence type="ECO:0000313" key="11">
    <source>
        <dbReference type="Proteomes" id="UP000596427"/>
    </source>
</evidence>
<dbReference type="InterPro" id="IPR006091">
    <property type="entry name" value="Acyl-CoA_Oxase/DH_mid-dom"/>
</dbReference>
<dbReference type="PROSITE" id="PS00072">
    <property type="entry name" value="ACYL_COA_DH_1"/>
    <property type="match status" value="1"/>
</dbReference>
<comment type="cofactor">
    <cofactor evidence="1 6">
        <name>FAD</name>
        <dbReference type="ChEBI" id="CHEBI:57692"/>
    </cofactor>
</comment>
<dbReference type="PANTHER" id="PTHR43884">
    <property type="entry name" value="ACYL-COA DEHYDROGENASE"/>
    <property type="match status" value="1"/>
</dbReference>
<evidence type="ECO:0000256" key="3">
    <source>
        <dbReference type="ARBA" id="ARBA00022630"/>
    </source>
</evidence>
<dbReference type="Pfam" id="PF02770">
    <property type="entry name" value="Acyl-CoA_dh_M"/>
    <property type="match status" value="1"/>
</dbReference>
<dbReference type="Gene3D" id="2.40.110.10">
    <property type="entry name" value="Butyryl-CoA Dehydrogenase, subunit A, domain 2"/>
    <property type="match status" value="1"/>
</dbReference>
<reference evidence="10 11" key="1">
    <citation type="submission" date="2020-10" db="EMBL/GenBank/DDBJ databases">
        <title>Degradation of 1,4-Dioxane by Xanthobacter sp. YN2, via a Novel Group-2 Soluble Di-Iron Monooxygenase.</title>
        <authorList>
            <person name="Ma F."/>
            <person name="Wang Y."/>
            <person name="Yang J."/>
            <person name="Guo H."/>
            <person name="Su D."/>
            <person name="Yu L."/>
        </authorList>
    </citation>
    <scope>NUCLEOTIDE SEQUENCE [LARGE SCALE GENOMIC DNA]</scope>
    <source>
        <strain evidence="10 11">YN2</strain>
    </source>
</reference>
<feature type="domain" description="Acyl-CoA dehydrogenase/oxidase N-terminal" evidence="9">
    <location>
        <begin position="18"/>
        <end position="128"/>
    </location>
</feature>
<dbReference type="InterPro" id="IPR013786">
    <property type="entry name" value="AcylCoA_DH/ox_N"/>
</dbReference>
<dbReference type="SUPFAM" id="SSF56645">
    <property type="entry name" value="Acyl-CoA dehydrogenase NM domain-like"/>
    <property type="match status" value="1"/>
</dbReference>
<dbReference type="Gene3D" id="1.10.540.10">
    <property type="entry name" value="Acyl-CoA dehydrogenase/oxidase, N-terminal domain"/>
    <property type="match status" value="1"/>
</dbReference>
<dbReference type="InterPro" id="IPR046373">
    <property type="entry name" value="Acyl-CoA_Oxase/DH_mid-dom_sf"/>
</dbReference>
<name>A0A974PSQ0_9HYPH</name>
<evidence type="ECO:0000313" key="10">
    <source>
        <dbReference type="EMBL" id="QRG09044.1"/>
    </source>
</evidence>
<dbReference type="SUPFAM" id="SSF47203">
    <property type="entry name" value="Acyl-CoA dehydrogenase C-terminal domain-like"/>
    <property type="match status" value="1"/>
</dbReference>
<dbReference type="Proteomes" id="UP000596427">
    <property type="component" value="Chromosome"/>
</dbReference>
<organism evidence="10 11">
    <name type="scientific">Xanthobacter dioxanivorans</name>
    <dbReference type="NCBI Taxonomy" id="2528964"/>
    <lineage>
        <taxon>Bacteria</taxon>
        <taxon>Pseudomonadati</taxon>
        <taxon>Pseudomonadota</taxon>
        <taxon>Alphaproteobacteria</taxon>
        <taxon>Hyphomicrobiales</taxon>
        <taxon>Xanthobacteraceae</taxon>
        <taxon>Xanthobacter</taxon>
    </lineage>
</organism>
<dbReference type="GO" id="GO:0050660">
    <property type="term" value="F:flavin adenine dinucleotide binding"/>
    <property type="evidence" value="ECO:0007669"/>
    <property type="project" value="InterPro"/>
</dbReference>
<protein>
    <submittedName>
        <fullName evidence="10">Cyclohexanecarboxyl-CoA dehydrogenase</fullName>
    </submittedName>
</protein>
<keyword evidence="4 6" id="KW-0274">FAD</keyword>